<dbReference type="SMART" id="SM00020">
    <property type="entry name" value="Tryp_SPc"/>
    <property type="match status" value="1"/>
</dbReference>
<keyword evidence="12" id="KW-1185">Reference proteome</keyword>
<dbReference type="AlphaFoldDB" id="A0A653BP68"/>
<evidence type="ECO:0000256" key="7">
    <source>
        <dbReference type="ARBA" id="ARBA00023157"/>
    </source>
</evidence>
<dbReference type="EMBL" id="CAACVG010003225">
    <property type="protein sequence ID" value="VEN37289.1"/>
    <property type="molecule type" value="Genomic_DNA"/>
</dbReference>
<keyword evidence="4 8" id="KW-0378">Hydrolase</keyword>
<accession>A0A653BP68</accession>
<dbReference type="InterPro" id="IPR043504">
    <property type="entry name" value="Peptidase_S1_PA_chymotrypsin"/>
</dbReference>
<dbReference type="GO" id="GO:0004252">
    <property type="term" value="F:serine-type endopeptidase activity"/>
    <property type="evidence" value="ECO:0007669"/>
    <property type="project" value="InterPro"/>
</dbReference>
<keyword evidence="5 8" id="KW-0720">Serine protease</keyword>
<dbReference type="SUPFAM" id="SSF50494">
    <property type="entry name" value="Trypsin-like serine proteases"/>
    <property type="match status" value="1"/>
</dbReference>
<evidence type="ECO:0000256" key="2">
    <source>
        <dbReference type="ARBA" id="ARBA00022670"/>
    </source>
</evidence>
<dbReference type="InterPro" id="IPR033116">
    <property type="entry name" value="TRYPSIN_SER"/>
</dbReference>
<dbReference type="InterPro" id="IPR050430">
    <property type="entry name" value="Peptidase_S1"/>
</dbReference>
<dbReference type="GO" id="GO:0006508">
    <property type="term" value="P:proteolysis"/>
    <property type="evidence" value="ECO:0007669"/>
    <property type="project" value="UniProtKB-KW"/>
</dbReference>
<dbReference type="PANTHER" id="PTHR24276:SF91">
    <property type="entry name" value="AT26814P-RELATED"/>
    <property type="match status" value="1"/>
</dbReference>
<dbReference type="OrthoDB" id="10051896at2759"/>
<dbReference type="PROSITE" id="PS50240">
    <property type="entry name" value="TRYPSIN_DOM"/>
    <property type="match status" value="1"/>
</dbReference>
<evidence type="ECO:0000256" key="6">
    <source>
        <dbReference type="ARBA" id="ARBA00023145"/>
    </source>
</evidence>
<protein>
    <recommendedName>
        <fullName evidence="10">Peptidase S1 domain-containing protein</fullName>
    </recommendedName>
</protein>
<dbReference type="InterPro" id="IPR001314">
    <property type="entry name" value="Peptidase_S1A"/>
</dbReference>
<evidence type="ECO:0000256" key="1">
    <source>
        <dbReference type="ARBA" id="ARBA00007664"/>
    </source>
</evidence>
<evidence type="ECO:0000259" key="10">
    <source>
        <dbReference type="PROSITE" id="PS50240"/>
    </source>
</evidence>
<dbReference type="Pfam" id="PF00089">
    <property type="entry name" value="Trypsin"/>
    <property type="match status" value="1"/>
</dbReference>
<keyword evidence="2 8" id="KW-0645">Protease</keyword>
<dbReference type="InterPro" id="IPR018114">
    <property type="entry name" value="TRYPSIN_HIS"/>
</dbReference>
<dbReference type="PROSITE" id="PS00135">
    <property type="entry name" value="TRYPSIN_SER"/>
    <property type="match status" value="1"/>
</dbReference>
<dbReference type="Gene3D" id="2.40.10.10">
    <property type="entry name" value="Trypsin-like serine proteases"/>
    <property type="match status" value="1"/>
</dbReference>
<dbReference type="CDD" id="cd00190">
    <property type="entry name" value="Tryp_SPc"/>
    <property type="match status" value="1"/>
</dbReference>
<evidence type="ECO:0000256" key="8">
    <source>
        <dbReference type="RuleBase" id="RU363034"/>
    </source>
</evidence>
<dbReference type="InterPro" id="IPR001254">
    <property type="entry name" value="Trypsin_dom"/>
</dbReference>
<gene>
    <name evidence="11" type="ORF">CALMAC_LOCUS2591</name>
</gene>
<name>A0A653BP68_CALMS</name>
<sequence>MHMKSVIFVCYPLFNVALCTIPGHYRIVGGHEASINEYPYQASIQFFGRHACGGSILTDRFILTAAHCFEEDYPSKVTVRVGSSRRNSGGAVYDVDKIYIHPNFSDVTYDCDVALTRLKKPLVFGPSVKNVALPSKGTIVADGLVAKASGWGQLFDEGPMSEMLQAVELPVISKDNCEIFYGHTVVSDNMFCAGYSFGGKDTCLGDSGGPLVVAGIQIGVTSWGGICADPNYPGVYVNIPVMRDYIDSVIYG</sequence>
<reference evidence="11 12" key="1">
    <citation type="submission" date="2019-01" db="EMBL/GenBank/DDBJ databases">
        <authorList>
            <person name="Sayadi A."/>
        </authorList>
    </citation>
    <scope>NUCLEOTIDE SEQUENCE [LARGE SCALE GENOMIC DNA]</scope>
</reference>
<dbReference type="FunFam" id="2.40.10.10:FF:000077">
    <property type="entry name" value="Predicted protein"/>
    <property type="match status" value="1"/>
</dbReference>
<dbReference type="PRINTS" id="PR00722">
    <property type="entry name" value="CHYMOTRYPSIN"/>
</dbReference>
<feature type="domain" description="Peptidase S1" evidence="10">
    <location>
        <begin position="27"/>
        <end position="251"/>
    </location>
</feature>
<comment type="similarity">
    <text evidence="1">Belongs to the peptidase S1 family.</text>
</comment>
<dbReference type="InterPro" id="IPR009003">
    <property type="entry name" value="Peptidase_S1_PA"/>
</dbReference>
<evidence type="ECO:0000256" key="3">
    <source>
        <dbReference type="ARBA" id="ARBA00022729"/>
    </source>
</evidence>
<dbReference type="PANTHER" id="PTHR24276">
    <property type="entry name" value="POLYSERASE-RELATED"/>
    <property type="match status" value="1"/>
</dbReference>
<feature type="chain" id="PRO_5025069719" description="Peptidase S1 domain-containing protein" evidence="9">
    <location>
        <begin position="20"/>
        <end position="252"/>
    </location>
</feature>
<keyword evidence="3 9" id="KW-0732">Signal</keyword>
<keyword evidence="6" id="KW-0865">Zymogen</keyword>
<evidence type="ECO:0000256" key="9">
    <source>
        <dbReference type="SAM" id="SignalP"/>
    </source>
</evidence>
<proteinExistence type="inferred from homology"/>
<organism evidence="11 12">
    <name type="scientific">Callosobruchus maculatus</name>
    <name type="common">Southern cowpea weevil</name>
    <name type="synonym">Pulse bruchid</name>
    <dbReference type="NCBI Taxonomy" id="64391"/>
    <lineage>
        <taxon>Eukaryota</taxon>
        <taxon>Metazoa</taxon>
        <taxon>Ecdysozoa</taxon>
        <taxon>Arthropoda</taxon>
        <taxon>Hexapoda</taxon>
        <taxon>Insecta</taxon>
        <taxon>Pterygota</taxon>
        <taxon>Neoptera</taxon>
        <taxon>Endopterygota</taxon>
        <taxon>Coleoptera</taxon>
        <taxon>Polyphaga</taxon>
        <taxon>Cucujiformia</taxon>
        <taxon>Chrysomeloidea</taxon>
        <taxon>Chrysomelidae</taxon>
        <taxon>Bruchinae</taxon>
        <taxon>Bruchini</taxon>
        <taxon>Callosobruchus</taxon>
    </lineage>
</organism>
<dbReference type="Proteomes" id="UP000410492">
    <property type="component" value="Unassembled WGS sequence"/>
</dbReference>
<feature type="signal peptide" evidence="9">
    <location>
        <begin position="1"/>
        <end position="19"/>
    </location>
</feature>
<dbReference type="PROSITE" id="PS00134">
    <property type="entry name" value="TRYPSIN_HIS"/>
    <property type="match status" value="1"/>
</dbReference>
<evidence type="ECO:0000256" key="5">
    <source>
        <dbReference type="ARBA" id="ARBA00022825"/>
    </source>
</evidence>
<evidence type="ECO:0000256" key="4">
    <source>
        <dbReference type="ARBA" id="ARBA00022801"/>
    </source>
</evidence>
<keyword evidence="7" id="KW-1015">Disulfide bond</keyword>
<evidence type="ECO:0000313" key="12">
    <source>
        <dbReference type="Proteomes" id="UP000410492"/>
    </source>
</evidence>
<evidence type="ECO:0000313" key="11">
    <source>
        <dbReference type="EMBL" id="VEN37289.1"/>
    </source>
</evidence>